<proteinExistence type="predicted"/>
<evidence type="ECO:0000313" key="2">
    <source>
        <dbReference type="Proteomes" id="UP001164539"/>
    </source>
</evidence>
<evidence type="ECO:0000313" key="1">
    <source>
        <dbReference type="EMBL" id="KAJ4721658.1"/>
    </source>
</evidence>
<name>A0ACC1YF79_MELAZ</name>
<protein>
    <submittedName>
        <fullName evidence="1">Calcium-binding EF-hand family protein</fullName>
    </submittedName>
</protein>
<dbReference type="EMBL" id="CM051397">
    <property type="protein sequence ID" value="KAJ4721658.1"/>
    <property type="molecule type" value="Genomic_DNA"/>
</dbReference>
<keyword evidence="2" id="KW-1185">Reference proteome</keyword>
<accession>A0ACC1YF79</accession>
<sequence length="90" mass="10389">MPLSRFSSGPVTYTEEQLKMLFRRHDVNGDGKLGKRELKKVFEELSSPWPAWRASRALRHADSNGDGIISLDQDLDRLVKYVLRLGYKIK</sequence>
<dbReference type="Proteomes" id="UP001164539">
    <property type="component" value="Chromosome 4"/>
</dbReference>
<reference evidence="1 2" key="1">
    <citation type="journal article" date="2023" name="Science">
        <title>Complex scaffold remodeling in plant triterpene biosynthesis.</title>
        <authorList>
            <person name="De La Pena R."/>
            <person name="Hodgson H."/>
            <person name="Liu J.C."/>
            <person name="Stephenson M.J."/>
            <person name="Martin A.C."/>
            <person name="Owen C."/>
            <person name="Harkess A."/>
            <person name="Leebens-Mack J."/>
            <person name="Jimenez L.E."/>
            <person name="Osbourn A."/>
            <person name="Sattely E.S."/>
        </authorList>
    </citation>
    <scope>NUCLEOTIDE SEQUENCE [LARGE SCALE GENOMIC DNA]</scope>
    <source>
        <strain evidence="2">cv. JPN11</strain>
        <tissue evidence="1">Leaf</tissue>
    </source>
</reference>
<organism evidence="1 2">
    <name type="scientific">Melia azedarach</name>
    <name type="common">Chinaberry tree</name>
    <dbReference type="NCBI Taxonomy" id="155640"/>
    <lineage>
        <taxon>Eukaryota</taxon>
        <taxon>Viridiplantae</taxon>
        <taxon>Streptophyta</taxon>
        <taxon>Embryophyta</taxon>
        <taxon>Tracheophyta</taxon>
        <taxon>Spermatophyta</taxon>
        <taxon>Magnoliopsida</taxon>
        <taxon>eudicotyledons</taxon>
        <taxon>Gunneridae</taxon>
        <taxon>Pentapetalae</taxon>
        <taxon>rosids</taxon>
        <taxon>malvids</taxon>
        <taxon>Sapindales</taxon>
        <taxon>Meliaceae</taxon>
        <taxon>Melia</taxon>
    </lineage>
</organism>
<comment type="caution">
    <text evidence="1">The sequence shown here is derived from an EMBL/GenBank/DDBJ whole genome shotgun (WGS) entry which is preliminary data.</text>
</comment>
<gene>
    <name evidence="1" type="ORF">OWV82_009320</name>
</gene>